<evidence type="ECO:0000313" key="1">
    <source>
        <dbReference type="EMBL" id="AFK39486.1"/>
    </source>
</evidence>
<reference evidence="1" key="1">
    <citation type="submission" date="2012-05" db="EMBL/GenBank/DDBJ databases">
        <authorList>
            <person name="Krishnakumar V."/>
            <person name="Cheung F."/>
            <person name="Xiao Y."/>
            <person name="Chan A."/>
            <person name="Moskal W.A."/>
            <person name="Town C.D."/>
        </authorList>
    </citation>
    <scope>NUCLEOTIDE SEQUENCE</scope>
</reference>
<dbReference type="AlphaFoldDB" id="I3SGU4"/>
<proteinExistence type="evidence at transcript level"/>
<accession>I3SGU4</accession>
<sequence length="69" mass="7831">MVFVYSWNCHCNLCLKLQMLSPSTLNYKDLGSFSLYSTMAEGGRSPLLISCTVEKRGNNSSHPRWLRTS</sequence>
<dbReference type="EMBL" id="BT139691">
    <property type="protein sequence ID" value="AFK39486.1"/>
    <property type="molecule type" value="mRNA"/>
</dbReference>
<name>I3SGU4_LOTJA</name>
<protein>
    <submittedName>
        <fullName evidence="1">Uncharacterized protein</fullName>
    </submittedName>
</protein>
<organism evidence="1">
    <name type="scientific">Lotus japonicus</name>
    <name type="common">Lotus corniculatus var. japonicus</name>
    <dbReference type="NCBI Taxonomy" id="34305"/>
    <lineage>
        <taxon>Eukaryota</taxon>
        <taxon>Viridiplantae</taxon>
        <taxon>Streptophyta</taxon>
        <taxon>Embryophyta</taxon>
        <taxon>Tracheophyta</taxon>
        <taxon>Spermatophyta</taxon>
        <taxon>Magnoliopsida</taxon>
        <taxon>eudicotyledons</taxon>
        <taxon>Gunneridae</taxon>
        <taxon>Pentapetalae</taxon>
        <taxon>rosids</taxon>
        <taxon>fabids</taxon>
        <taxon>Fabales</taxon>
        <taxon>Fabaceae</taxon>
        <taxon>Papilionoideae</taxon>
        <taxon>50 kb inversion clade</taxon>
        <taxon>NPAAA clade</taxon>
        <taxon>Hologalegina</taxon>
        <taxon>robinioid clade</taxon>
        <taxon>Loteae</taxon>
        <taxon>Lotus</taxon>
    </lineage>
</organism>